<dbReference type="Pfam" id="PF07287">
    <property type="entry name" value="AtuA"/>
    <property type="match status" value="1"/>
</dbReference>
<dbReference type="PANTHER" id="PTHR47585:SF2">
    <property type="entry name" value="DUF1446 DOMAIN PROTEIN (AFU_ORTHOLOGUE AFUA_6G11420)"/>
    <property type="match status" value="1"/>
</dbReference>
<evidence type="ECO:0000259" key="1">
    <source>
        <dbReference type="Pfam" id="PF07287"/>
    </source>
</evidence>
<keyword evidence="3" id="KW-1185">Reference proteome</keyword>
<reference evidence="2" key="1">
    <citation type="submission" date="2023-03" db="EMBL/GenBank/DDBJ databases">
        <title>Massive genome expansion in bonnet fungi (Mycena s.s.) driven by repeated elements and novel gene families across ecological guilds.</title>
        <authorList>
            <consortium name="Lawrence Berkeley National Laboratory"/>
            <person name="Harder C.B."/>
            <person name="Miyauchi S."/>
            <person name="Viragh M."/>
            <person name="Kuo A."/>
            <person name="Thoen E."/>
            <person name="Andreopoulos B."/>
            <person name="Lu D."/>
            <person name="Skrede I."/>
            <person name="Drula E."/>
            <person name="Henrissat B."/>
            <person name="Morin E."/>
            <person name="Kohler A."/>
            <person name="Barry K."/>
            <person name="LaButti K."/>
            <person name="Morin E."/>
            <person name="Salamov A."/>
            <person name="Lipzen A."/>
            <person name="Mereny Z."/>
            <person name="Hegedus B."/>
            <person name="Baldrian P."/>
            <person name="Stursova M."/>
            <person name="Weitz H."/>
            <person name="Taylor A."/>
            <person name="Grigoriev I.V."/>
            <person name="Nagy L.G."/>
            <person name="Martin F."/>
            <person name="Kauserud H."/>
        </authorList>
    </citation>
    <scope>NUCLEOTIDE SEQUENCE</scope>
    <source>
        <strain evidence="2">CBHHK200</strain>
    </source>
</reference>
<dbReference type="Proteomes" id="UP001218188">
    <property type="component" value="Unassembled WGS sequence"/>
</dbReference>
<evidence type="ECO:0000313" key="3">
    <source>
        <dbReference type="Proteomes" id="UP001218188"/>
    </source>
</evidence>
<organism evidence="2 3">
    <name type="scientific">Mycena alexandri</name>
    <dbReference type="NCBI Taxonomy" id="1745969"/>
    <lineage>
        <taxon>Eukaryota</taxon>
        <taxon>Fungi</taxon>
        <taxon>Dikarya</taxon>
        <taxon>Basidiomycota</taxon>
        <taxon>Agaricomycotina</taxon>
        <taxon>Agaricomycetes</taxon>
        <taxon>Agaricomycetidae</taxon>
        <taxon>Agaricales</taxon>
        <taxon>Marasmiineae</taxon>
        <taxon>Mycenaceae</taxon>
        <taxon>Mycena</taxon>
    </lineage>
</organism>
<protein>
    <recommendedName>
        <fullName evidence="1">Acyclic terpene utilisation N-terminal domain-containing protein</fullName>
    </recommendedName>
</protein>
<proteinExistence type="predicted"/>
<dbReference type="InterPro" id="IPR010839">
    <property type="entry name" value="AtuA_N"/>
</dbReference>
<dbReference type="EMBL" id="JARJCM010000085">
    <property type="protein sequence ID" value="KAJ7031007.1"/>
    <property type="molecule type" value="Genomic_DNA"/>
</dbReference>
<feature type="domain" description="Acyclic terpene utilisation N-terminal" evidence="1">
    <location>
        <begin position="54"/>
        <end position="135"/>
    </location>
</feature>
<comment type="caution">
    <text evidence="2">The sequence shown here is derived from an EMBL/GenBank/DDBJ whole genome shotgun (WGS) entry which is preliminary data.</text>
</comment>
<dbReference type="AlphaFoldDB" id="A0AAD6SPH5"/>
<accession>A0AAD6SPH5</accession>
<name>A0AAD6SPH5_9AGAR</name>
<evidence type="ECO:0000313" key="2">
    <source>
        <dbReference type="EMBL" id="KAJ7031007.1"/>
    </source>
</evidence>
<gene>
    <name evidence="2" type="ORF">C8F04DRAFT_1186282</name>
</gene>
<sequence length="135" mass="14805">MCIDLEKHDLKLRGTTLPLPLPLPPLTLPLTFGGIPLPLGILNEAEVTGRGGILLYEIQGPWYFNSDVTAIVDNIRFTQIGGNRVSMCGVESAPPPATTKVGITAHGGFQAEMHYFLVRLDILAKARMFEQQVRH</sequence>
<dbReference type="PANTHER" id="PTHR47585">
    <property type="match status" value="1"/>
</dbReference>